<proteinExistence type="inferred from homology"/>
<comment type="caution">
    <text evidence="6">The sequence shown here is derived from an EMBL/GenBank/DDBJ whole genome shotgun (WGS) entry which is preliminary data.</text>
</comment>
<dbReference type="InterPro" id="IPR013149">
    <property type="entry name" value="ADH-like_C"/>
</dbReference>
<name>A0A6P0UH01_9FLAO</name>
<dbReference type="InterPro" id="IPR013154">
    <property type="entry name" value="ADH-like_N"/>
</dbReference>
<dbReference type="EMBL" id="JAABOO010000001">
    <property type="protein sequence ID" value="NER12535.1"/>
    <property type="molecule type" value="Genomic_DNA"/>
</dbReference>
<dbReference type="InterPro" id="IPR002328">
    <property type="entry name" value="ADH_Zn_CS"/>
</dbReference>
<dbReference type="RefSeq" id="WP_163605552.1">
    <property type="nucleotide sequence ID" value="NZ_JAABOO010000001.1"/>
</dbReference>
<dbReference type="AlphaFoldDB" id="A0A6P0UH01"/>
<dbReference type="GO" id="GO:0016616">
    <property type="term" value="F:oxidoreductase activity, acting on the CH-OH group of donors, NAD or NADP as acceptor"/>
    <property type="evidence" value="ECO:0007669"/>
    <property type="project" value="UniProtKB-ARBA"/>
</dbReference>
<gene>
    <name evidence="6" type="ORF">GWK08_03715</name>
</gene>
<keyword evidence="3" id="KW-0560">Oxidoreductase</keyword>
<dbReference type="PANTHER" id="PTHR43401:SF5">
    <property type="entry name" value="ALCOHOL DEHYDROGENASE-RELATED"/>
    <property type="match status" value="1"/>
</dbReference>
<dbReference type="SUPFAM" id="SSF51735">
    <property type="entry name" value="NAD(P)-binding Rossmann-fold domains"/>
    <property type="match status" value="1"/>
</dbReference>
<evidence type="ECO:0000313" key="7">
    <source>
        <dbReference type="Proteomes" id="UP000468581"/>
    </source>
</evidence>
<accession>A0A6P0UH01</accession>
<dbReference type="SUPFAM" id="SSF50129">
    <property type="entry name" value="GroES-like"/>
    <property type="match status" value="1"/>
</dbReference>
<keyword evidence="1 4" id="KW-0479">Metal-binding</keyword>
<dbReference type="InterPro" id="IPR020843">
    <property type="entry name" value="ER"/>
</dbReference>
<dbReference type="PANTHER" id="PTHR43401">
    <property type="entry name" value="L-THREONINE 3-DEHYDROGENASE"/>
    <property type="match status" value="1"/>
</dbReference>
<protein>
    <submittedName>
        <fullName evidence="6">Zinc-binding dehydrogenase</fullName>
    </submittedName>
</protein>
<evidence type="ECO:0000256" key="2">
    <source>
        <dbReference type="ARBA" id="ARBA00022833"/>
    </source>
</evidence>
<dbReference type="Pfam" id="PF00107">
    <property type="entry name" value="ADH_zinc_N"/>
    <property type="match status" value="1"/>
</dbReference>
<evidence type="ECO:0000256" key="4">
    <source>
        <dbReference type="RuleBase" id="RU361277"/>
    </source>
</evidence>
<dbReference type="SMART" id="SM00829">
    <property type="entry name" value="PKS_ER"/>
    <property type="match status" value="1"/>
</dbReference>
<dbReference type="GO" id="GO:0008270">
    <property type="term" value="F:zinc ion binding"/>
    <property type="evidence" value="ECO:0007669"/>
    <property type="project" value="InterPro"/>
</dbReference>
<dbReference type="CDD" id="cd08260">
    <property type="entry name" value="Zn_ADH6"/>
    <property type="match status" value="1"/>
</dbReference>
<dbReference type="InterPro" id="IPR011032">
    <property type="entry name" value="GroES-like_sf"/>
</dbReference>
<organism evidence="6 7">
    <name type="scientific">Leptobacterium flavescens</name>
    <dbReference type="NCBI Taxonomy" id="472055"/>
    <lineage>
        <taxon>Bacteria</taxon>
        <taxon>Pseudomonadati</taxon>
        <taxon>Bacteroidota</taxon>
        <taxon>Flavobacteriia</taxon>
        <taxon>Flavobacteriales</taxon>
        <taxon>Flavobacteriaceae</taxon>
        <taxon>Leptobacterium</taxon>
    </lineage>
</organism>
<dbReference type="Proteomes" id="UP000468581">
    <property type="component" value="Unassembled WGS sequence"/>
</dbReference>
<dbReference type="Gene3D" id="3.90.180.10">
    <property type="entry name" value="Medium-chain alcohol dehydrogenases, catalytic domain"/>
    <property type="match status" value="1"/>
</dbReference>
<dbReference type="PROSITE" id="PS00059">
    <property type="entry name" value="ADH_ZINC"/>
    <property type="match status" value="1"/>
</dbReference>
<dbReference type="InterPro" id="IPR036291">
    <property type="entry name" value="NAD(P)-bd_dom_sf"/>
</dbReference>
<evidence type="ECO:0000259" key="5">
    <source>
        <dbReference type="SMART" id="SM00829"/>
    </source>
</evidence>
<comment type="cofactor">
    <cofactor evidence="4">
        <name>Zn(2+)</name>
        <dbReference type="ChEBI" id="CHEBI:29105"/>
    </cofactor>
</comment>
<sequence length="347" mass="37269">MKAIIYEEFGGEIKVKDVPYPELNDESVIIKVMATGICRSDWHGWMGHDKDIVLPHVPGHELAGIVEETGKLVSNFKKGDRVTLPFVCGCGHCHECHTGNQQVCENQFQPGFTAWGSFAEYVAIDYADLNLVKIPDAMSFETAASLGCRFVTSFRAIVKQGALAPGEWVAVHGCGGVGLSAIMIAEAMGAKVIAVDISDEKLDFAKTVGAHEVVNAQTTPDVVNAIKSITDGGAHVSVDALGSKATCHNSISCLRIRGRHVQVGLMAGTESSPEIPMGKVIAHELEIKGSHGMQAYEYPSMLNMIESGKLQPQKLIGKTINLEKGVEVLKNLNHFKGTGVTVINDFS</sequence>
<evidence type="ECO:0000256" key="1">
    <source>
        <dbReference type="ARBA" id="ARBA00022723"/>
    </source>
</evidence>
<dbReference type="InterPro" id="IPR050129">
    <property type="entry name" value="Zn_alcohol_dh"/>
</dbReference>
<keyword evidence="7" id="KW-1185">Reference proteome</keyword>
<comment type="similarity">
    <text evidence="4">Belongs to the zinc-containing alcohol dehydrogenase family.</text>
</comment>
<evidence type="ECO:0000313" key="6">
    <source>
        <dbReference type="EMBL" id="NER12535.1"/>
    </source>
</evidence>
<feature type="domain" description="Enoyl reductase (ER)" evidence="5">
    <location>
        <begin position="10"/>
        <end position="343"/>
    </location>
</feature>
<evidence type="ECO:0000256" key="3">
    <source>
        <dbReference type="ARBA" id="ARBA00023002"/>
    </source>
</evidence>
<dbReference type="Pfam" id="PF08240">
    <property type="entry name" value="ADH_N"/>
    <property type="match status" value="1"/>
</dbReference>
<reference evidence="6 7" key="1">
    <citation type="submission" date="2020-01" db="EMBL/GenBank/DDBJ databases">
        <title>Leptobacterium flavescens.</title>
        <authorList>
            <person name="Wang G."/>
        </authorList>
    </citation>
    <scope>NUCLEOTIDE SEQUENCE [LARGE SCALE GENOMIC DNA]</scope>
    <source>
        <strain evidence="6 7">KCTC 22160</strain>
    </source>
</reference>
<keyword evidence="2 4" id="KW-0862">Zinc</keyword>